<reference evidence="4 5" key="2">
    <citation type="submission" date="2014-07" db="EMBL/GenBank/DDBJ databases">
        <title>Porphyromonadaceae bacterium OUH 334697 = ATCC BAA-2682 = DSM 28341 draft genome.</title>
        <authorList>
            <person name="Sydenham T.V."/>
            <person name="Hasman H."/>
            <person name="Justesen U.S."/>
        </authorList>
    </citation>
    <scope>NUCLEOTIDE SEQUENCE [LARGE SCALE GENOMIC DNA]</scope>
    <source>
        <strain evidence="4 5">OUH 334697</strain>
    </source>
</reference>
<organism evidence="3 6">
    <name type="scientific">Sanguibacteroides justesenii</name>
    <dbReference type="NCBI Taxonomy" id="1547597"/>
    <lineage>
        <taxon>Bacteria</taxon>
        <taxon>Pseudomonadati</taxon>
        <taxon>Bacteroidota</taxon>
        <taxon>Bacteroidia</taxon>
        <taxon>Bacteroidales</taxon>
        <taxon>Porphyromonadaceae</taxon>
        <taxon>Sanguibacteroides</taxon>
    </lineage>
</organism>
<evidence type="ECO:0000313" key="4">
    <source>
        <dbReference type="EMBL" id="KIO47119.1"/>
    </source>
</evidence>
<dbReference type="RefSeq" id="WP_041502180.1">
    <property type="nucleotide sequence ID" value="NZ_JPIT01000007.1"/>
</dbReference>
<keyword evidence="6" id="KW-1185">Reference proteome</keyword>
<keyword evidence="1" id="KW-0732">Signal</keyword>
<evidence type="ECO:0000256" key="1">
    <source>
        <dbReference type="SAM" id="SignalP"/>
    </source>
</evidence>
<protein>
    <recommendedName>
        <fullName evidence="2">SusD-like N-terminal domain-containing protein</fullName>
    </recommendedName>
</protein>
<dbReference type="EMBL" id="JPIU01000040">
    <property type="protein sequence ID" value="KIO44216.1"/>
    <property type="molecule type" value="Genomic_DNA"/>
</dbReference>
<evidence type="ECO:0000313" key="5">
    <source>
        <dbReference type="Proteomes" id="UP000031937"/>
    </source>
</evidence>
<sequence>MKIYIIMLMLLSSLFFASCEDWLNLQPEGQTTEDQLFRTGDGYRTVLNGLYKSMASTSLYGGELGFGVVDCISQQYNLESMEQFVFTQKYLAADVFDYNNVYLLPVIKNIWKSAFNIIANANCLIQNTESAPSDLFAKGEMERKMILGEAYACRALMHFDLLRLFAPAPVNDDKKVYVPYVESYPDFHASRIGVEPFLEKVIADLKRARDLVVEFDTSDLGKGVSASGKGRFYNDFDSVLPGYNDPTVESFFKGRGYRLSYYAITALLARVYQYAGKEEEAFEAAKEVMEYAFEIRGSIYEFFSIDDYRGVMETENFEAKKDIKVVSNLIFAVNNEKAYEDYNMRNCFWKNNTSITWLIVDLETQKTFYTSDGLTNEFDIDYRSSYMIFYPYGDSRFPVSGKWYISDNEEVRDKNITIMPVIRSTEMRYIMAEYYARKGNFPEAQNILMRIRNSRGCTEPIVVGDWNSFVRELINDARREWISEGQLFYLYKRLNASVNFGRGEIRPLYRSEYLFPIPDDQIL</sequence>
<dbReference type="Proteomes" id="UP000031980">
    <property type="component" value="Unassembled WGS sequence"/>
</dbReference>
<evidence type="ECO:0000259" key="2">
    <source>
        <dbReference type="Pfam" id="PF14322"/>
    </source>
</evidence>
<dbReference type="Proteomes" id="UP000031937">
    <property type="component" value="Unassembled WGS sequence"/>
</dbReference>
<evidence type="ECO:0000313" key="6">
    <source>
        <dbReference type="Proteomes" id="UP000031980"/>
    </source>
</evidence>
<proteinExistence type="predicted"/>
<evidence type="ECO:0000313" key="3">
    <source>
        <dbReference type="EMBL" id="KIO44216.1"/>
    </source>
</evidence>
<dbReference type="Pfam" id="PF14322">
    <property type="entry name" value="SusD-like_3"/>
    <property type="match status" value="1"/>
</dbReference>
<dbReference type="SUPFAM" id="SSF48452">
    <property type="entry name" value="TPR-like"/>
    <property type="match status" value="1"/>
</dbReference>
<dbReference type="InterPro" id="IPR011990">
    <property type="entry name" value="TPR-like_helical_dom_sf"/>
</dbReference>
<feature type="chain" id="PRO_5002181022" description="SusD-like N-terminal domain-containing protein" evidence="1">
    <location>
        <begin position="18"/>
        <end position="523"/>
    </location>
</feature>
<comment type="caution">
    <text evidence="3">The sequence shown here is derived from an EMBL/GenBank/DDBJ whole genome shotgun (WGS) entry which is preliminary data.</text>
</comment>
<dbReference type="InterPro" id="IPR033985">
    <property type="entry name" value="SusD-like_N"/>
</dbReference>
<dbReference type="AlphaFoldDB" id="A0A0C3RDC3"/>
<name>A0A0C3RDC3_9PORP</name>
<dbReference type="PROSITE" id="PS51257">
    <property type="entry name" value="PROKAR_LIPOPROTEIN"/>
    <property type="match status" value="1"/>
</dbReference>
<reference evidence="3 6" key="1">
    <citation type="submission" date="2014-07" db="EMBL/GenBank/DDBJ databases">
        <title>Porphyromonadaceae bacterium OUH 308042 = ATCC BAA-2681 = DSM 28342 draft genome.</title>
        <authorList>
            <person name="Sydenham T.V."/>
            <person name="Hasman H."/>
            <person name="Justensen U.S."/>
        </authorList>
    </citation>
    <scope>NUCLEOTIDE SEQUENCE [LARGE SCALE GENOMIC DNA]</scope>
    <source>
        <strain evidence="3 6">OUH 308042</strain>
    </source>
</reference>
<feature type="domain" description="SusD-like N-terminal" evidence="2">
    <location>
        <begin position="105"/>
        <end position="213"/>
    </location>
</feature>
<feature type="signal peptide" evidence="1">
    <location>
        <begin position="1"/>
        <end position="17"/>
    </location>
</feature>
<dbReference type="EMBL" id="JPIT01000007">
    <property type="protein sequence ID" value="KIO47119.1"/>
    <property type="molecule type" value="Genomic_DNA"/>
</dbReference>
<gene>
    <name evidence="3" type="ORF">BA92_12690</name>
    <name evidence="4" type="ORF">IE90_00485</name>
</gene>
<dbReference type="Gene3D" id="1.25.40.390">
    <property type="match status" value="1"/>
</dbReference>
<accession>A0A0C3RDC3</accession>